<keyword evidence="2 5" id="KW-0812">Transmembrane</keyword>
<evidence type="ECO:0008006" key="9">
    <source>
        <dbReference type="Google" id="ProtNLM"/>
    </source>
</evidence>
<dbReference type="GO" id="GO:0045454">
    <property type="term" value="P:cell redox homeostasis"/>
    <property type="evidence" value="ECO:0007669"/>
    <property type="project" value="TreeGrafter"/>
</dbReference>
<dbReference type="Pfam" id="PF02683">
    <property type="entry name" value="DsbD_TM"/>
    <property type="match status" value="1"/>
</dbReference>
<feature type="transmembrane region" description="Helical" evidence="5">
    <location>
        <begin position="391"/>
        <end position="413"/>
    </location>
</feature>
<name>A0A381SRJ3_9ZZZZ</name>
<dbReference type="GO" id="GO:0015035">
    <property type="term" value="F:protein-disulfide reductase activity"/>
    <property type="evidence" value="ECO:0007669"/>
    <property type="project" value="TreeGrafter"/>
</dbReference>
<keyword evidence="4 5" id="KW-0472">Membrane</keyword>
<organism evidence="8">
    <name type="scientific">marine metagenome</name>
    <dbReference type="NCBI Taxonomy" id="408172"/>
    <lineage>
        <taxon>unclassified sequences</taxon>
        <taxon>metagenomes</taxon>
        <taxon>ecological metagenomes</taxon>
    </lineage>
</organism>
<dbReference type="AlphaFoldDB" id="A0A381SRJ3"/>
<evidence type="ECO:0000313" key="8">
    <source>
        <dbReference type="EMBL" id="SVA06610.1"/>
    </source>
</evidence>
<dbReference type="PANTHER" id="PTHR32234:SF0">
    <property type="entry name" value="THIOL:DISULFIDE INTERCHANGE PROTEIN DSBD"/>
    <property type="match status" value="1"/>
</dbReference>
<keyword evidence="3 5" id="KW-1133">Transmembrane helix</keyword>
<dbReference type="SUPFAM" id="SSF52833">
    <property type="entry name" value="Thioredoxin-like"/>
    <property type="match status" value="1"/>
</dbReference>
<feature type="transmembrane region" description="Helical" evidence="5">
    <location>
        <begin position="428"/>
        <end position="453"/>
    </location>
</feature>
<accession>A0A381SRJ3</accession>
<dbReference type="GO" id="GO:0016020">
    <property type="term" value="C:membrane"/>
    <property type="evidence" value="ECO:0007669"/>
    <property type="project" value="UniProtKB-SubCell"/>
</dbReference>
<dbReference type="Pfam" id="PF13899">
    <property type="entry name" value="Thioredoxin_7"/>
    <property type="match status" value="1"/>
</dbReference>
<feature type="transmembrane region" description="Helical" evidence="5">
    <location>
        <begin position="183"/>
        <end position="207"/>
    </location>
</feature>
<evidence type="ECO:0000259" key="7">
    <source>
        <dbReference type="Pfam" id="PF11412"/>
    </source>
</evidence>
<dbReference type="InterPro" id="IPR003834">
    <property type="entry name" value="Cyt_c_assmbl_TM_dom"/>
</dbReference>
<dbReference type="InterPro" id="IPR036249">
    <property type="entry name" value="Thioredoxin-like_sf"/>
</dbReference>
<feature type="transmembrane region" description="Helical" evidence="5">
    <location>
        <begin position="274"/>
        <end position="297"/>
    </location>
</feature>
<dbReference type="InterPro" id="IPR036929">
    <property type="entry name" value="DsbDN_sf"/>
</dbReference>
<feature type="transmembrane region" description="Helical" evidence="5">
    <location>
        <begin position="228"/>
        <end position="254"/>
    </location>
</feature>
<evidence type="ECO:0000256" key="4">
    <source>
        <dbReference type="ARBA" id="ARBA00023136"/>
    </source>
</evidence>
<dbReference type="Gene3D" id="3.40.30.10">
    <property type="entry name" value="Glutaredoxin"/>
    <property type="match status" value="1"/>
</dbReference>
<proteinExistence type="predicted"/>
<reference evidence="8" key="1">
    <citation type="submission" date="2018-05" db="EMBL/GenBank/DDBJ databases">
        <authorList>
            <person name="Lanie J.A."/>
            <person name="Ng W.-L."/>
            <person name="Kazmierczak K.M."/>
            <person name="Andrzejewski T.M."/>
            <person name="Davidsen T.M."/>
            <person name="Wayne K.J."/>
            <person name="Tettelin H."/>
            <person name="Glass J.I."/>
            <person name="Rusch D."/>
            <person name="Podicherti R."/>
            <person name="Tsui H.-C.T."/>
            <person name="Winkler M.E."/>
        </authorList>
    </citation>
    <scope>NUCLEOTIDE SEQUENCE</scope>
</reference>
<evidence type="ECO:0000256" key="2">
    <source>
        <dbReference type="ARBA" id="ARBA00022692"/>
    </source>
</evidence>
<dbReference type="GO" id="GO:0017004">
    <property type="term" value="P:cytochrome complex assembly"/>
    <property type="evidence" value="ECO:0007669"/>
    <property type="project" value="InterPro"/>
</dbReference>
<evidence type="ECO:0000259" key="6">
    <source>
        <dbReference type="Pfam" id="PF02683"/>
    </source>
</evidence>
<dbReference type="Gene3D" id="2.60.40.1250">
    <property type="entry name" value="Thiol:disulfide interchange protein DsbD, N-terminal domain"/>
    <property type="match status" value="1"/>
</dbReference>
<feature type="transmembrane region" description="Helical" evidence="5">
    <location>
        <begin position="465"/>
        <end position="484"/>
    </location>
</feature>
<evidence type="ECO:0000256" key="1">
    <source>
        <dbReference type="ARBA" id="ARBA00004141"/>
    </source>
</evidence>
<feature type="transmembrane region" description="Helical" evidence="5">
    <location>
        <begin position="355"/>
        <end position="379"/>
    </location>
</feature>
<sequence length="644" mass="70234">MKKILSLLLTIGCLFAQTNPVTMSVESIPKIRAGEVAEIVISMNMDDEWHIYSIFKTSAGAGPLPTEVSVGGNAVGMVAPVIEPEPIHAFDPGFETDTYYHKGNTQFTVPVKLKRNLQPGTYKIAVDVFYMVCNVRLCYPPITKTDTVVVEIEPGSPRADKSSFAVATSSPNDGGPLGKANSLFGIFLLAVGGAILSWVMPCVYPMIPIIISFFGKMSEEKHIGKNTIASFYGLGISGTFVLIGILVGFLSWGVSDVAAQSRYANIGNFIATNSWINLGLGILFIFFALWMFGIINVNVAGTLLNKTDQAGQSAKSAYLGSFLLGITFAITSFSCTVPVVGSLLVVAAAGTADGLLTSIFGMVIYGVVFAAPFVALSLFPKALDRLPRSGSWMETIKIVFGFIEVAAAVKFLWVPDLEWELGILPRNVVLALFILIGLLQIGYLFGFFTIGSAKKIKPFQIGKGRVIGILLTGMVLFPIGMSLASPPTYHYAKMPRVMEEFIEAMVPPPPTEDAIAIREGWFVDQYDDALAKAKLEGKPLFIDFTGVYCANCRVMERRIFPMASVKEEFDKMILVRLYVDKKDSLSEAYAQLQFERYQQATQPYYVVLDPEDEYTLADTGGYIPNGFSDFLIEGLSAFDARKSN</sequence>
<dbReference type="EMBL" id="UINC01003471">
    <property type="protein sequence ID" value="SVA06610.1"/>
    <property type="molecule type" value="Genomic_DNA"/>
</dbReference>
<comment type="subcellular location">
    <subcellularLocation>
        <location evidence="1">Membrane</location>
        <topology evidence="1">Multi-pass membrane protein</topology>
    </subcellularLocation>
</comment>
<dbReference type="Pfam" id="PF11412">
    <property type="entry name" value="DsbD_N"/>
    <property type="match status" value="1"/>
</dbReference>
<evidence type="ECO:0000256" key="3">
    <source>
        <dbReference type="ARBA" id="ARBA00022989"/>
    </source>
</evidence>
<dbReference type="InterPro" id="IPR028250">
    <property type="entry name" value="DsbDN"/>
</dbReference>
<feature type="domain" description="Thiol:disulfide interchange protein DsbD N-terminal" evidence="7">
    <location>
        <begin position="33"/>
        <end position="148"/>
    </location>
</feature>
<protein>
    <recommendedName>
        <fullName evidence="9">Thioredoxin domain-containing protein</fullName>
    </recommendedName>
</protein>
<gene>
    <name evidence="8" type="ORF">METZ01_LOCUS59464</name>
</gene>
<feature type="transmembrane region" description="Helical" evidence="5">
    <location>
        <begin position="318"/>
        <end position="349"/>
    </location>
</feature>
<feature type="domain" description="Cytochrome C biogenesis protein transmembrane" evidence="6">
    <location>
        <begin position="190"/>
        <end position="410"/>
    </location>
</feature>
<evidence type="ECO:0000256" key="5">
    <source>
        <dbReference type="SAM" id="Phobius"/>
    </source>
</evidence>
<dbReference type="PANTHER" id="PTHR32234">
    <property type="entry name" value="THIOL:DISULFIDE INTERCHANGE PROTEIN DSBD"/>
    <property type="match status" value="1"/>
</dbReference>